<keyword evidence="1" id="KW-0175">Coiled coil</keyword>
<gene>
    <name evidence="3" type="ORF">DFR74_10479</name>
</gene>
<evidence type="ECO:0000313" key="3">
    <source>
        <dbReference type="EMBL" id="RBO91377.1"/>
    </source>
</evidence>
<dbReference type="AlphaFoldDB" id="A0A366DMP7"/>
<evidence type="ECO:0000256" key="2">
    <source>
        <dbReference type="SAM" id="Phobius"/>
    </source>
</evidence>
<keyword evidence="2" id="KW-0472">Membrane</keyword>
<sequence>MANKFGPVWLPPLVFACLLGGAFALSLASSDGGVGAVLYGTMVKSIVAVVVIAVAMLVRHLWLVLAKATGRYAPDSDREWYARGSRGRSDETIAASSVVAEDLEREIAELRTARERDRAGRPDPPE</sequence>
<protein>
    <submittedName>
        <fullName evidence="3">Uncharacterized protein</fullName>
    </submittedName>
</protein>
<dbReference type="STRING" id="1210090.GCA_001613185_00860"/>
<dbReference type="RefSeq" id="WP_147265821.1">
    <property type="nucleotide sequence ID" value="NZ_CP107943.1"/>
</dbReference>
<reference evidence="3 4" key="1">
    <citation type="submission" date="2018-06" db="EMBL/GenBank/DDBJ databases">
        <title>Genomic Encyclopedia of Type Strains, Phase IV (KMG-IV): sequencing the most valuable type-strain genomes for metagenomic binning, comparative biology and taxonomic classification.</title>
        <authorList>
            <person name="Goeker M."/>
        </authorList>
    </citation>
    <scope>NUCLEOTIDE SEQUENCE [LARGE SCALE GENOMIC DNA]</scope>
    <source>
        <strain evidence="3 4">DSM 44599</strain>
    </source>
</reference>
<feature type="coiled-coil region" evidence="1">
    <location>
        <begin position="93"/>
        <end position="120"/>
    </location>
</feature>
<keyword evidence="2" id="KW-1133">Transmembrane helix</keyword>
<dbReference type="PROSITE" id="PS51257">
    <property type="entry name" value="PROKAR_LIPOPROTEIN"/>
    <property type="match status" value="1"/>
</dbReference>
<keyword evidence="2" id="KW-0812">Transmembrane</keyword>
<organism evidence="3 4">
    <name type="scientific">Nocardia puris</name>
    <dbReference type="NCBI Taxonomy" id="208602"/>
    <lineage>
        <taxon>Bacteria</taxon>
        <taxon>Bacillati</taxon>
        <taxon>Actinomycetota</taxon>
        <taxon>Actinomycetes</taxon>
        <taxon>Mycobacteriales</taxon>
        <taxon>Nocardiaceae</taxon>
        <taxon>Nocardia</taxon>
    </lineage>
</organism>
<evidence type="ECO:0000313" key="4">
    <source>
        <dbReference type="Proteomes" id="UP000252586"/>
    </source>
</evidence>
<dbReference type="Proteomes" id="UP000252586">
    <property type="component" value="Unassembled WGS sequence"/>
</dbReference>
<feature type="transmembrane region" description="Helical" evidence="2">
    <location>
        <begin position="34"/>
        <end position="58"/>
    </location>
</feature>
<evidence type="ECO:0000256" key="1">
    <source>
        <dbReference type="SAM" id="Coils"/>
    </source>
</evidence>
<dbReference type="EMBL" id="QNRE01000004">
    <property type="protein sequence ID" value="RBO91377.1"/>
    <property type="molecule type" value="Genomic_DNA"/>
</dbReference>
<name>A0A366DMP7_9NOCA</name>
<accession>A0A366DMP7</accession>
<comment type="caution">
    <text evidence="3">The sequence shown here is derived from an EMBL/GenBank/DDBJ whole genome shotgun (WGS) entry which is preliminary data.</text>
</comment>
<proteinExistence type="predicted"/>
<keyword evidence="4" id="KW-1185">Reference proteome</keyword>